<feature type="non-terminal residue" evidence="1">
    <location>
        <position position="1"/>
    </location>
</feature>
<protein>
    <submittedName>
        <fullName evidence="1">Uncharacterized protein</fullName>
    </submittedName>
</protein>
<accession>A0A1B6EV22</accession>
<organism evidence="1">
    <name type="scientific">Cuerna arida</name>
    <dbReference type="NCBI Taxonomy" id="1464854"/>
    <lineage>
        <taxon>Eukaryota</taxon>
        <taxon>Metazoa</taxon>
        <taxon>Ecdysozoa</taxon>
        <taxon>Arthropoda</taxon>
        <taxon>Hexapoda</taxon>
        <taxon>Insecta</taxon>
        <taxon>Pterygota</taxon>
        <taxon>Neoptera</taxon>
        <taxon>Paraneoptera</taxon>
        <taxon>Hemiptera</taxon>
        <taxon>Auchenorrhyncha</taxon>
        <taxon>Membracoidea</taxon>
        <taxon>Cicadellidae</taxon>
        <taxon>Cicadellinae</taxon>
        <taxon>Proconiini</taxon>
        <taxon>Cuerna</taxon>
    </lineage>
</organism>
<evidence type="ECO:0000313" key="1">
    <source>
        <dbReference type="EMBL" id="JAS41779.1"/>
    </source>
</evidence>
<feature type="non-terminal residue" evidence="1">
    <location>
        <position position="107"/>
    </location>
</feature>
<sequence length="107" mass="11210">SSNTTTKQILLKNPPPAILTEDGKIVTIQNSTAGAVASSLGGKTVLLRSPFVQRSQPQPVINKQVLQQIAVKPQTMRIAAKNVLPPLTLTSAAKSIQISNSAVQSAV</sequence>
<proteinExistence type="predicted"/>
<reference evidence="1" key="1">
    <citation type="submission" date="2015-11" db="EMBL/GenBank/DDBJ databases">
        <title>De novo transcriptome assembly of four potential Pierce s Disease insect vectors from Arizona vineyards.</title>
        <authorList>
            <person name="Tassone E.E."/>
        </authorList>
    </citation>
    <scope>NUCLEOTIDE SEQUENCE</scope>
</reference>
<name>A0A1B6EV22_9HEMI</name>
<dbReference type="AlphaFoldDB" id="A0A1B6EV22"/>
<dbReference type="EMBL" id="GECZ01027990">
    <property type="protein sequence ID" value="JAS41779.1"/>
    <property type="molecule type" value="Transcribed_RNA"/>
</dbReference>
<gene>
    <name evidence="1" type="ORF">g.45082</name>
</gene>